<evidence type="ECO:0000313" key="5">
    <source>
        <dbReference type="Proteomes" id="UP000024329"/>
    </source>
</evidence>
<proteinExistence type="predicted"/>
<comment type="subcellular location">
    <subcellularLocation>
        <location evidence="1">Cell outer membrane</location>
    </subcellularLocation>
</comment>
<protein>
    <submittedName>
        <fullName evidence="4">Iron siderophore receptor protein</fullName>
    </submittedName>
</protein>
<accession>A0A031JS98</accession>
<dbReference type="PATRIC" id="fig|158500.4.peg.3905"/>
<comment type="caution">
    <text evidence="4">The sequence shown here is derived from an EMBL/GenBank/DDBJ whole genome shotgun (WGS) entry which is preliminary data.</text>
</comment>
<organism evidence="4 5">
    <name type="scientific">Novosphingobium resinovorum</name>
    <dbReference type="NCBI Taxonomy" id="158500"/>
    <lineage>
        <taxon>Bacteria</taxon>
        <taxon>Pseudomonadati</taxon>
        <taxon>Pseudomonadota</taxon>
        <taxon>Alphaproteobacteria</taxon>
        <taxon>Sphingomonadales</taxon>
        <taxon>Sphingomonadaceae</taxon>
        <taxon>Novosphingobium</taxon>
    </lineage>
</organism>
<keyword evidence="4" id="KW-0675">Receptor</keyword>
<evidence type="ECO:0000256" key="2">
    <source>
        <dbReference type="ARBA" id="ARBA00023136"/>
    </source>
</evidence>
<keyword evidence="3" id="KW-0998">Cell outer membrane</keyword>
<dbReference type="Proteomes" id="UP000024329">
    <property type="component" value="Unassembled WGS sequence"/>
</dbReference>
<dbReference type="AlphaFoldDB" id="A0A031JS98"/>
<sequence length="165" mass="17814">MVRKNCSASPRGLPTLLTGQNYNDVPDFLCSTGGSPTFPYCDPSLRVNLCTSDDNESFFAGDRAIRLAAAAHLGDVDLMGADAFRKRGNYFGNVQCPLSKVHAKAYNAEYKWQPGSRWIDVRATAWANDTVSDTYSAGGFPNSASVADPIIINSAIMHARNDCLG</sequence>
<dbReference type="RefSeq" id="WP_197524488.1">
    <property type="nucleotide sequence ID" value="NZ_CP017076.1"/>
</dbReference>
<dbReference type="eggNOG" id="COG1629">
    <property type="taxonomic scope" value="Bacteria"/>
</dbReference>
<name>A0A031JS98_9SPHN</name>
<dbReference type="eggNOG" id="COG4771">
    <property type="taxonomic scope" value="Bacteria"/>
</dbReference>
<dbReference type="InterPro" id="IPR036942">
    <property type="entry name" value="Beta-barrel_TonB_sf"/>
</dbReference>
<evidence type="ECO:0000256" key="1">
    <source>
        <dbReference type="ARBA" id="ARBA00004442"/>
    </source>
</evidence>
<reference evidence="4 5" key="1">
    <citation type="submission" date="2014-03" db="EMBL/GenBank/DDBJ databases">
        <title>Whole genome sequence of Novosphingobium resinovorum KF1.</title>
        <authorList>
            <person name="Gan H.M."/>
            <person name="Gan H.Y."/>
            <person name="Chew T.H."/>
            <person name="Savka M.A."/>
        </authorList>
    </citation>
    <scope>NUCLEOTIDE SEQUENCE [LARGE SCALE GENOMIC DNA]</scope>
    <source>
        <strain evidence="4 5">KF1</strain>
    </source>
</reference>
<keyword evidence="2" id="KW-0472">Membrane</keyword>
<gene>
    <name evidence="4" type="ORF">BV97_03835</name>
</gene>
<evidence type="ECO:0000313" key="4">
    <source>
        <dbReference type="EMBL" id="EZP79678.1"/>
    </source>
</evidence>
<evidence type="ECO:0000256" key="3">
    <source>
        <dbReference type="ARBA" id="ARBA00023237"/>
    </source>
</evidence>
<dbReference type="EMBL" id="JFYZ01000023">
    <property type="protein sequence ID" value="EZP79678.1"/>
    <property type="molecule type" value="Genomic_DNA"/>
</dbReference>
<dbReference type="Gene3D" id="2.40.170.20">
    <property type="entry name" value="TonB-dependent receptor, beta-barrel domain"/>
    <property type="match status" value="1"/>
</dbReference>
<dbReference type="GO" id="GO:0009279">
    <property type="term" value="C:cell outer membrane"/>
    <property type="evidence" value="ECO:0007669"/>
    <property type="project" value="UniProtKB-SubCell"/>
</dbReference>